<evidence type="ECO:0000313" key="2">
    <source>
        <dbReference type="EMBL" id="THU76169.1"/>
    </source>
</evidence>
<feature type="region of interest" description="Disordered" evidence="1">
    <location>
        <begin position="29"/>
        <end position="52"/>
    </location>
</feature>
<feature type="compositionally biased region" description="Polar residues" evidence="1">
    <location>
        <begin position="43"/>
        <end position="52"/>
    </location>
</feature>
<evidence type="ECO:0000256" key="1">
    <source>
        <dbReference type="SAM" id="MobiDB-lite"/>
    </source>
</evidence>
<reference evidence="2 3" key="1">
    <citation type="journal article" date="2019" name="Nat. Ecol. Evol.">
        <title>Megaphylogeny resolves global patterns of mushroom evolution.</title>
        <authorList>
            <person name="Varga T."/>
            <person name="Krizsan K."/>
            <person name="Foldi C."/>
            <person name="Dima B."/>
            <person name="Sanchez-Garcia M."/>
            <person name="Sanchez-Ramirez S."/>
            <person name="Szollosi G.J."/>
            <person name="Szarkandi J.G."/>
            <person name="Papp V."/>
            <person name="Albert L."/>
            <person name="Andreopoulos W."/>
            <person name="Angelini C."/>
            <person name="Antonin V."/>
            <person name="Barry K.W."/>
            <person name="Bougher N.L."/>
            <person name="Buchanan P."/>
            <person name="Buyck B."/>
            <person name="Bense V."/>
            <person name="Catcheside P."/>
            <person name="Chovatia M."/>
            <person name="Cooper J."/>
            <person name="Damon W."/>
            <person name="Desjardin D."/>
            <person name="Finy P."/>
            <person name="Geml J."/>
            <person name="Haridas S."/>
            <person name="Hughes K."/>
            <person name="Justo A."/>
            <person name="Karasinski D."/>
            <person name="Kautmanova I."/>
            <person name="Kiss B."/>
            <person name="Kocsube S."/>
            <person name="Kotiranta H."/>
            <person name="LaButti K.M."/>
            <person name="Lechner B.E."/>
            <person name="Liimatainen K."/>
            <person name="Lipzen A."/>
            <person name="Lukacs Z."/>
            <person name="Mihaltcheva S."/>
            <person name="Morgado L.N."/>
            <person name="Niskanen T."/>
            <person name="Noordeloos M.E."/>
            <person name="Ohm R.A."/>
            <person name="Ortiz-Santana B."/>
            <person name="Ovrebo C."/>
            <person name="Racz N."/>
            <person name="Riley R."/>
            <person name="Savchenko A."/>
            <person name="Shiryaev A."/>
            <person name="Soop K."/>
            <person name="Spirin V."/>
            <person name="Szebenyi C."/>
            <person name="Tomsovsky M."/>
            <person name="Tulloss R.E."/>
            <person name="Uehling J."/>
            <person name="Grigoriev I.V."/>
            <person name="Vagvolgyi C."/>
            <person name="Papp T."/>
            <person name="Martin F.M."/>
            <person name="Miettinen O."/>
            <person name="Hibbett D.S."/>
            <person name="Nagy L.G."/>
        </authorList>
    </citation>
    <scope>NUCLEOTIDE SEQUENCE [LARGE SCALE GENOMIC DNA]</scope>
    <source>
        <strain evidence="2 3">CBS 962.96</strain>
    </source>
</reference>
<keyword evidence="3" id="KW-1185">Reference proteome</keyword>
<evidence type="ECO:0000313" key="3">
    <source>
        <dbReference type="Proteomes" id="UP000297245"/>
    </source>
</evidence>
<dbReference type="EMBL" id="ML181112">
    <property type="protein sequence ID" value="THU76169.1"/>
    <property type="molecule type" value="Genomic_DNA"/>
</dbReference>
<name>A0A4S8KKZ2_DENBC</name>
<sequence length="52" mass="5586">MIVGLDAHTYSLSYLAQASPDACDSQSIATIDTPQHSRPGISRLTQTTSTDY</sequence>
<dbReference type="Proteomes" id="UP000297245">
    <property type="component" value="Unassembled WGS sequence"/>
</dbReference>
<accession>A0A4S8KKZ2</accession>
<gene>
    <name evidence="2" type="ORF">K435DRAFT_185645</name>
</gene>
<organism evidence="2 3">
    <name type="scientific">Dendrothele bispora (strain CBS 962.96)</name>
    <dbReference type="NCBI Taxonomy" id="1314807"/>
    <lineage>
        <taxon>Eukaryota</taxon>
        <taxon>Fungi</taxon>
        <taxon>Dikarya</taxon>
        <taxon>Basidiomycota</taxon>
        <taxon>Agaricomycotina</taxon>
        <taxon>Agaricomycetes</taxon>
        <taxon>Agaricomycetidae</taxon>
        <taxon>Agaricales</taxon>
        <taxon>Agaricales incertae sedis</taxon>
        <taxon>Dendrothele</taxon>
    </lineage>
</organism>
<proteinExistence type="predicted"/>
<protein>
    <submittedName>
        <fullName evidence="2">Uncharacterized protein</fullName>
    </submittedName>
</protein>
<dbReference type="AlphaFoldDB" id="A0A4S8KKZ2"/>